<dbReference type="RefSeq" id="XP_035660149.1">
    <property type="nucleotide sequence ID" value="XM_035804256.1"/>
</dbReference>
<dbReference type="Proteomes" id="UP000001554">
    <property type="component" value="Chromosome 17"/>
</dbReference>
<accession>A0A9J7HLJ9</accession>
<reference evidence="2" key="2">
    <citation type="submission" date="2025-08" db="UniProtKB">
        <authorList>
            <consortium name="RefSeq"/>
        </authorList>
    </citation>
    <scope>IDENTIFICATION</scope>
    <source>
        <strain evidence="2">S238N-H82</strain>
        <tissue evidence="2">Testes</tissue>
    </source>
</reference>
<name>A0A9J7HLJ9_BRAFL</name>
<dbReference type="KEGG" id="bfo:118404876"/>
<evidence type="ECO:0000313" key="1">
    <source>
        <dbReference type="Proteomes" id="UP000001554"/>
    </source>
</evidence>
<dbReference type="OrthoDB" id="10215937at2759"/>
<dbReference type="GeneID" id="118404876"/>
<dbReference type="AlphaFoldDB" id="A0A9J7HLJ9"/>
<evidence type="ECO:0000313" key="2">
    <source>
        <dbReference type="RefSeq" id="XP_035660149.1"/>
    </source>
</evidence>
<gene>
    <name evidence="2" type="primary">LOC118404876</name>
</gene>
<protein>
    <submittedName>
        <fullName evidence="2">Uncharacterized protein LOC118404876</fullName>
    </submittedName>
</protein>
<reference evidence="1" key="1">
    <citation type="journal article" date="2020" name="Nat. Ecol. Evol.">
        <title>Deeply conserved synteny resolves early events in vertebrate evolution.</title>
        <authorList>
            <person name="Simakov O."/>
            <person name="Marletaz F."/>
            <person name="Yue J.X."/>
            <person name="O'Connell B."/>
            <person name="Jenkins J."/>
            <person name="Brandt A."/>
            <person name="Calef R."/>
            <person name="Tung C.H."/>
            <person name="Huang T.K."/>
            <person name="Schmutz J."/>
            <person name="Satoh N."/>
            <person name="Yu J.K."/>
            <person name="Putnam N.H."/>
            <person name="Green R.E."/>
            <person name="Rokhsar D.S."/>
        </authorList>
    </citation>
    <scope>NUCLEOTIDE SEQUENCE [LARGE SCALE GENOMIC DNA]</scope>
    <source>
        <strain evidence="1">S238N-H82</strain>
    </source>
</reference>
<keyword evidence="1" id="KW-1185">Reference proteome</keyword>
<sequence length="181" mass="19357">MKKAVGVGVPLVLVLTVAAYLAVTWYGKDEATKGRIIKKSVQLDELPDDISEAMKAAAAEHAPTYVPDKRFLGAIAKMAGDLLSKVKPVNPQQLKQAINQLGSARNMGPDIMSDAVKNEQEVTGEVEKEVAEKTIENLFGGSGCTLGSQLDTECLECKHYSVAKDDGTTQCVPTCPLNLKP</sequence>
<organism evidence="1 2">
    <name type="scientific">Branchiostoma floridae</name>
    <name type="common">Florida lancelet</name>
    <name type="synonym">Amphioxus</name>
    <dbReference type="NCBI Taxonomy" id="7739"/>
    <lineage>
        <taxon>Eukaryota</taxon>
        <taxon>Metazoa</taxon>
        <taxon>Chordata</taxon>
        <taxon>Cephalochordata</taxon>
        <taxon>Leptocardii</taxon>
        <taxon>Amphioxiformes</taxon>
        <taxon>Branchiostomatidae</taxon>
        <taxon>Branchiostoma</taxon>
    </lineage>
</organism>
<proteinExistence type="predicted"/>